<evidence type="ECO:0000256" key="15">
    <source>
        <dbReference type="HAMAP-Rule" id="MF_00605"/>
    </source>
</evidence>
<sequence length="242" mass="26821">MEHCRHIGVITLFPEMLKSVLGTSIPDRARQKGLVEYHIWDLRSFGIGSYHSVDDYPFGGGGGMVLKPEPISAALDVAIPELETLSDGKLPRLVYPSPQGKVFVQTVAKSWSEDARPIIFLCGHYEGVDQRILDSYPFEEWSCGDYVLSGGELPFALMVDAVVRLIPGVLSNADSPQNETFSNGSFDFPQYTRPRVFRGREVPPVLLSGNHEAIKSFREDLARKKQQEVRPDLGEAKSGISV</sequence>
<evidence type="ECO:0000256" key="9">
    <source>
        <dbReference type="ARBA" id="ARBA00022679"/>
    </source>
</evidence>
<evidence type="ECO:0000313" key="20">
    <source>
        <dbReference type="Proteomes" id="UP000009374"/>
    </source>
</evidence>
<dbReference type="InterPro" id="IPR002649">
    <property type="entry name" value="tRNA_m1G_MeTrfase_TrmD"/>
</dbReference>
<proteinExistence type="inferred from homology"/>
<keyword evidence="20" id="KW-1185">Reference proteome</keyword>
<dbReference type="HAMAP" id="MF_00605">
    <property type="entry name" value="TrmD"/>
    <property type="match status" value="1"/>
</dbReference>
<comment type="caution">
    <text evidence="15">Lacks conserved residue(s) required for the propagation of feature annotation.</text>
</comment>
<protein>
    <recommendedName>
        <fullName evidence="6 15">tRNA (guanine-N(1)-)-methyltransferase</fullName>
        <ecNumber evidence="5 15">2.1.1.228</ecNumber>
    </recommendedName>
    <alternativeName>
        <fullName evidence="12 15">M1G-methyltransferase</fullName>
    </alternativeName>
    <alternativeName>
        <fullName evidence="13 15">tRNA [GM37] methyltransferase</fullName>
    </alternativeName>
</protein>
<comment type="subcellular location">
    <subcellularLocation>
        <location evidence="2 15 17">Cytoplasm</location>
    </subcellularLocation>
</comment>
<dbReference type="Proteomes" id="UP000009374">
    <property type="component" value="Unassembled WGS sequence"/>
</dbReference>
<dbReference type="GO" id="GO:0002939">
    <property type="term" value="P:tRNA N1-guanine methylation"/>
    <property type="evidence" value="ECO:0007669"/>
    <property type="project" value="TreeGrafter"/>
</dbReference>
<comment type="catalytic activity">
    <reaction evidence="14 15 17">
        <text>guanosine(37) in tRNA + S-adenosyl-L-methionine = N(1)-methylguanosine(37) in tRNA + S-adenosyl-L-homocysteine + H(+)</text>
        <dbReference type="Rhea" id="RHEA:36899"/>
        <dbReference type="Rhea" id="RHEA-COMP:10145"/>
        <dbReference type="Rhea" id="RHEA-COMP:10147"/>
        <dbReference type="ChEBI" id="CHEBI:15378"/>
        <dbReference type="ChEBI" id="CHEBI:57856"/>
        <dbReference type="ChEBI" id="CHEBI:59789"/>
        <dbReference type="ChEBI" id="CHEBI:73542"/>
        <dbReference type="ChEBI" id="CHEBI:74269"/>
        <dbReference type="EC" id="2.1.1.228"/>
    </reaction>
</comment>
<dbReference type="AlphaFoldDB" id="C6HV27"/>
<evidence type="ECO:0000259" key="18">
    <source>
        <dbReference type="Pfam" id="PF01746"/>
    </source>
</evidence>
<keyword evidence="9 15" id="KW-0808">Transferase</keyword>
<feature type="domain" description="tRNA methyltransferase TRMD/TRM10-type" evidence="18">
    <location>
        <begin position="7"/>
        <end position="234"/>
    </location>
</feature>
<dbReference type="InterPro" id="IPR029028">
    <property type="entry name" value="Alpha/beta_knot_MTases"/>
</dbReference>
<organism evidence="19 20">
    <name type="scientific">Leptospirillum ferrodiazotrophum</name>
    <dbReference type="NCBI Taxonomy" id="412449"/>
    <lineage>
        <taxon>Bacteria</taxon>
        <taxon>Pseudomonadati</taxon>
        <taxon>Nitrospirota</taxon>
        <taxon>Nitrospiria</taxon>
        <taxon>Nitrospirales</taxon>
        <taxon>Nitrospiraceae</taxon>
        <taxon>Leptospirillum</taxon>
    </lineage>
</organism>
<evidence type="ECO:0000256" key="17">
    <source>
        <dbReference type="RuleBase" id="RU003464"/>
    </source>
</evidence>
<comment type="subunit">
    <text evidence="4 15 17">Homodimer.</text>
</comment>
<dbReference type="GO" id="GO:0052906">
    <property type="term" value="F:tRNA (guanine(37)-N1)-methyltransferase activity"/>
    <property type="evidence" value="ECO:0007669"/>
    <property type="project" value="UniProtKB-UniRule"/>
</dbReference>
<evidence type="ECO:0000256" key="14">
    <source>
        <dbReference type="ARBA" id="ARBA00047783"/>
    </source>
</evidence>
<keyword evidence="10 15" id="KW-0949">S-adenosyl-L-methionine</keyword>
<dbReference type="CDD" id="cd18080">
    <property type="entry name" value="TrmD-like"/>
    <property type="match status" value="1"/>
</dbReference>
<evidence type="ECO:0000313" key="19">
    <source>
        <dbReference type="EMBL" id="EES53541.1"/>
    </source>
</evidence>
<evidence type="ECO:0000256" key="2">
    <source>
        <dbReference type="ARBA" id="ARBA00004496"/>
    </source>
</evidence>
<evidence type="ECO:0000256" key="4">
    <source>
        <dbReference type="ARBA" id="ARBA00011738"/>
    </source>
</evidence>
<evidence type="ECO:0000256" key="16">
    <source>
        <dbReference type="PIRSR" id="PIRSR000386-1"/>
    </source>
</evidence>
<dbReference type="PANTHER" id="PTHR46417">
    <property type="entry name" value="TRNA (GUANINE-N(1)-)-METHYLTRANSFERASE"/>
    <property type="match status" value="1"/>
</dbReference>
<dbReference type="PANTHER" id="PTHR46417:SF1">
    <property type="entry name" value="TRNA (GUANINE-N(1)-)-METHYLTRANSFERASE"/>
    <property type="match status" value="1"/>
</dbReference>
<dbReference type="InterPro" id="IPR016009">
    <property type="entry name" value="tRNA_MeTrfase_TRMD/TRM10"/>
</dbReference>
<evidence type="ECO:0000256" key="11">
    <source>
        <dbReference type="ARBA" id="ARBA00022694"/>
    </source>
</evidence>
<dbReference type="Gene3D" id="3.40.1280.10">
    <property type="match status" value="1"/>
</dbReference>
<comment type="function">
    <text evidence="1 15 17">Specifically methylates guanosine-37 in various tRNAs.</text>
</comment>
<keyword evidence="11 15" id="KW-0819">tRNA processing</keyword>
<evidence type="ECO:0000256" key="8">
    <source>
        <dbReference type="ARBA" id="ARBA00022603"/>
    </source>
</evidence>
<dbReference type="InterPro" id="IPR023148">
    <property type="entry name" value="tRNA_m1G_MeTrfase_C_sf"/>
</dbReference>
<evidence type="ECO:0000256" key="1">
    <source>
        <dbReference type="ARBA" id="ARBA00002634"/>
    </source>
</evidence>
<evidence type="ECO:0000256" key="3">
    <source>
        <dbReference type="ARBA" id="ARBA00007630"/>
    </source>
</evidence>
<evidence type="ECO:0000256" key="10">
    <source>
        <dbReference type="ARBA" id="ARBA00022691"/>
    </source>
</evidence>
<dbReference type="NCBIfam" id="NF000648">
    <property type="entry name" value="PRK00026.1"/>
    <property type="match status" value="1"/>
</dbReference>
<evidence type="ECO:0000256" key="5">
    <source>
        <dbReference type="ARBA" id="ARBA00012807"/>
    </source>
</evidence>
<dbReference type="Gene3D" id="1.10.1270.20">
    <property type="entry name" value="tRNA(m1g37)methyltransferase, domain 2"/>
    <property type="match status" value="1"/>
</dbReference>
<dbReference type="EC" id="2.1.1.228" evidence="5 15"/>
<gene>
    <name evidence="15" type="primary">trmD</name>
    <name evidence="19" type="ORF">UBAL3_78220007</name>
</gene>
<evidence type="ECO:0000256" key="6">
    <source>
        <dbReference type="ARBA" id="ARBA00014679"/>
    </source>
</evidence>
<feature type="binding site" evidence="15 16">
    <location>
        <position position="123"/>
    </location>
    <ligand>
        <name>S-adenosyl-L-methionine</name>
        <dbReference type="ChEBI" id="CHEBI:59789"/>
    </ligand>
</feature>
<reference evidence="19 20" key="1">
    <citation type="journal article" date="2009" name="Appl. Environ. Microbiol.">
        <title>Community genomic and proteomic analyses of chemoautotrophic iron-oxidizing "Leptospirillum rubarum" (Group II) and "Leptospirillum ferrodiazotrophum" (Group III) bacteria in acid mine drainage biofilms.</title>
        <authorList>
            <person name="Goltsman D.S."/>
            <person name="Denef V.J."/>
            <person name="Singer S.W."/>
            <person name="VerBerkmoes N.C."/>
            <person name="Lefsrud M."/>
            <person name="Mueller R.S."/>
            <person name="Dick G.J."/>
            <person name="Sun C.L."/>
            <person name="Wheeler K.E."/>
            <person name="Zemla A."/>
            <person name="Baker B.J."/>
            <person name="Hauser L."/>
            <person name="Land M."/>
            <person name="Shah M.B."/>
            <person name="Thelen M.P."/>
            <person name="Hettich R.L."/>
            <person name="Banfield J.F."/>
        </authorList>
    </citation>
    <scope>NUCLEOTIDE SEQUENCE [LARGE SCALE GENOMIC DNA]</scope>
</reference>
<name>C6HV27_9BACT</name>
<keyword evidence="7 15" id="KW-0963">Cytoplasm</keyword>
<keyword evidence="8 15" id="KW-0489">Methyltransferase</keyword>
<comment type="similarity">
    <text evidence="3 15 17">Belongs to the RNA methyltransferase TrmD family.</text>
</comment>
<dbReference type="SUPFAM" id="SSF75217">
    <property type="entry name" value="alpha/beta knot"/>
    <property type="match status" value="1"/>
</dbReference>
<evidence type="ECO:0000256" key="7">
    <source>
        <dbReference type="ARBA" id="ARBA00022490"/>
    </source>
</evidence>
<dbReference type="InterPro" id="IPR029026">
    <property type="entry name" value="tRNA_m1G_MTases_N"/>
</dbReference>
<dbReference type="GO" id="GO:0005829">
    <property type="term" value="C:cytosol"/>
    <property type="evidence" value="ECO:0007669"/>
    <property type="project" value="TreeGrafter"/>
</dbReference>
<dbReference type="EMBL" id="GG693860">
    <property type="protein sequence ID" value="EES53541.1"/>
    <property type="molecule type" value="Genomic_DNA"/>
</dbReference>
<dbReference type="NCBIfam" id="TIGR00088">
    <property type="entry name" value="trmD"/>
    <property type="match status" value="1"/>
</dbReference>
<accession>C6HV27</accession>
<dbReference type="PIRSF" id="PIRSF000386">
    <property type="entry name" value="tRNA_mtase"/>
    <property type="match status" value="1"/>
</dbReference>
<evidence type="ECO:0000256" key="12">
    <source>
        <dbReference type="ARBA" id="ARBA00029736"/>
    </source>
</evidence>
<dbReference type="Pfam" id="PF01746">
    <property type="entry name" value="tRNA_m1G_MT"/>
    <property type="match status" value="1"/>
</dbReference>
<evidence type="ECO:0000256" key="13">
    <source>
        <dbReference type="ARBA" id="ARBA00033392"/>
    </source>
</evidence>